<comment type="caution">
    <text evidence="2">The sequence shown here is derived from an EMBL/GenBank/DDBJ whole genome shotgun (WGS) entry which is preliminary data.</text>
</comment>
<proteinExistence type="predicted"/>
<feature type="region of interest" description="Disordered" evidence="1">
    <location>
        <begin position="1"/>
        <end position="26"/>
    </location>
</feature>
<dbReference type="AlphaFoldDB" id="A0A0L7L093"/>
<sequence length="68" mass="7695">MPRIRDVHVSRSGQGGRFRRHPHETQLQTSHILVANVLRPLRVASLRPDPPGPELPRYQEPRSGLIAS</sequence>
<dbReference type="Proteomes" id="UP000037510">
    <property type="component" value="Unassembled WGS sequence"/>
</dbReference>
<keyword evidence="3" id="KW-1185">Reference proteome</keyword>
<gene>
    <name evidence="2" type="ORF">OBRU01_17636</name>
</gene>
<evidence type="ECO:0000313" key="2">
    <source>
        <dbReference type="EMBL" id="KOB68923.1"/>
    </source>
</evidence>
<evidence type="ECO:0000313" key="3">
    <source>
        <dbReference type="Proteomes" id="UP000037510"/>
    </source>
</evidence>
<organism evidence="2 3">
    <name type="scientific">Operophtera brumata</name>
    <name type="common">Winter moth</name>
    <name type="synonym">Phalaena brumata</name>
    <dbReference type="NCBI Taxonomy" id="104452"/>
    <lineage>
        <taxon>Eukaryota</taxon>
        <taxon>Metazoa</taxon>
        <taxon>Ecdysozoa</taxon>
        <taxon>Arthropoda</taxon>
        <taxon>Hexapoda</taxon>
        <taxon>Insecta</taxon>
        <taxon>Pterygota</taxon>
        <taxon>Neoptera</taxon>
        <taxon>Endopterygota</taxon>
        <taxon>Lepidoptera</taxon>
        <taxon>Glossata</taxon>
        <taxon>Ditrysia</taxon>
        <taxon>Geometroidea</taxon>
        <taxon>Geometridae</taxon>
        <taxon>Larentiinae</taxon>
        <taxon>Operophtera</taxon>
    </lineage>
</organism>
<name>A0A0L7L093_OPEBR</name>
<feature type="region of interest" description="Disordered" evidence="1">
    <location>
        <begin position="44"/>
        <end position="68"/>
    </location>
</feature>
<protein>
    <submittedName>
        <fullName evidence="2">Uncharacterized protein</fullName>
    </submittedName>
</protein>
<reference evidence="2 3" key="1">
    <citation type="journal article" date="2015" name="Genome Biol. Evol.">
        <title>The genome of winter moth (Operophtera brumata) provides a genomic perspective on sexual dimorphism and phenology.</title>
        <authorList>
            <person name="Derks M.F."/>
            <person name="Smit S."/>
            <person name="Salis L."/>
            <person name="Schijlen E."/>
            <person name="Bossers A."/>
            <person name="Mateman C."/>
            <person name="Pijl A.S."/>
            <person name="de Ridder D."/>
            <person name="Groenen M.A."/>
            <person name="Visser M.E."/>
            <person name="Megens H.J."/>
        </authorList>
    </citation>
    <scope>NUCLEOTIDE SEQUENCE [LARGE SCALE GENOMIC DNA]</scope>
    <source>
        <strain evidence="2">WM2013NL</strain>
        <tissue evidence="2">Head and thorax</tissue>
    </source>
</reference>
<dbReference type="EMBL" id="JTDY01003843">
    <property type="protein sequence ID" value="KOB68923.1"/>
    <property type="molecule type" value="Genomic_DNA"/>
</dbReference>
<accession>A0A0L7L093</accession>
<evidence type="ECO:0000256" key="1">
    <source>
        <dbReference type="SAM" id="MobiDB-lite"/>
    </source>
</evidence>